<sequence>MGFKDAIVSLVGDFVELRRNPEFRSRNELATTPVDENDDSQLFRRNRRHSLNITVGTSGPTTEHLIRQRIFTEKKPVLRTRRHSALPKLSSVQSENRSPSPSESAKADLSTPTNQNRATDRRSSEPHNLRIPPNFGKDRPILSDSDSDTDELVLRRSLNLRRRREDLRHSVALSEHTIQEEWEAEDQEQSPENGRLTGRTVISINH</sequence>
<dbReference type="OrthoDB" id="5868596at2759"/>
<gene>
    <name evidence="2" type="ORF">BXYJ_LOCUS12340</name>
</gene>
<feature type="compositionally biased region" description="Basic and acidic residues" evidence="1">
    <location>
        <begin position="118"/>
        <end position="128"/>
    </location>
</feature>
<evidence type="ECO:0000313" key="3">
    <source>
        <dbReference type="Proteomes" id="UP000095284"/>
    </source>
</evidence>
<dbReference type="Proteomes" id="UP000095284">
    <property type="component" value="Unplaced"/>
</dbReference>
<accession>A0A1I7RNX5</accession>
<evidence type="ECO:0000313" key="5">
    <source>
        <dbReference type="WBParaSite" id="BXY_0241400.1"/>
    </source>
</evidence>
<dbReference type="EMBL" id="CAJFDI010000005">
    <property type="protein sequence ID" value="CAD5232249.1"/>
    <property type="molecule type" value="Genomic_DNA"/>
</dbReference>
<feature type="region of interest" description="Disordered" evidence="1">
    <location>
        <begin position="181"/>
        <end position="206"/>
    </location>
</feature>
<dbReference type="AlphaFoldDB" id="A0A1I7RNX5"/>
<reference evidence="2" key="2">
    <citation type="submission" date="2020-09" db="EMBL/GenBank/DDBJ databases">
        <authorList>
            <person name="Kikuchi T."/>
        </authorList>
    </citation>
    <scope>NUCLEOTIDE SEQUENCE</scope>
    <source>
        <strain evidence="2">Ka4C1</strain>
    </source>
</reference>
<proteinExistence type="predicted"/>
<evidence type="ECO:0000313" key="4">
    <source>
        <dbReference type="Proteomes" id="UP000659654"/>
    </source>
</evidence>
<evidence type="ECO:0000313" key="2">
    <source>
        <dbReference type="EMBL" id="CAD5232249.1"/>
    </source>
</evidence>
<name>A0A1I7RNX5_BURXY</name>
<feature type="region of interest" description="Disordered" evidence="1">
    <location>
        <begin position="76"/>
        <end position="149"/>
    </location>
</feature>
<protein>
    <submittedName>
        <fullName evidence="2">(pine wood nematode) hypothetical protein</fullName>
    </submittedName>
</protein>
<dbReference type="WBParaSite" id="BXY_0241400.1">
    <property type="protein sequence ID" value="BXY_0241400.1"/>
    <property type="gene ID" value="BXY_0241400"/>
</dbReference>
<keyword evidence="4" id="KW-1185">Reference proteome</keyword>
<dbReference type="Proteomes" id="UP000582659">
    <property type="component" value="Unassembled WGS sequence"/>
</dbReference>
<reference evidence="5" key="1">
    <citation type="submission" date="2016-11" db="UniProtKB">
        <authorList>
            <consortium name="WormBaseParasite"/>
        </authorList>
    </citation>
    <scope>IDENTIFICATION</scope>
</reference>
<feature type="compositionally biased region" description="Polar residues" evidence="1">
    <location>
        <begin position="90"/>
        <end position="103"/>
    </location>
</feature>
<organism evidence="3 5">
    <name type="scientific">Bursaphelenchus xylophilus</name>
    <name type="common">Pinewood nematode worm</name>
    <name type="synonym">Aphelenchoides xylophilus</name>
    <dbReference type="NCBI Taxonomy" id="6326"/>
    <lineage>
        <taxon>Eukaryota</taxon>
        <taxon>Metazoa</taxon>
        <taxon>Ecdysozoa</taxon>
        <taxon>Nematoda</taxon>
        <taxon>Chromadorea</taxon>
        <taxon>Rhabditida</taxon>
        <taxon>Tylenchina</taxon>
        <taxon>Tylenchomorpha</taxon>
        <taxon>Aphelenchoidea</taxon>
        <taxon>Aphelenchoididae</taxon>
        <taxon>Bursaphelenchus</taxon>
    </lineage>
</organism>
<evidence type="ECO:0000256" key="1">
    <source>
        <dbReference type="SAM" id="MobiDB-lite"/>
    </source>
</evidence>
<dbReference type="EMBL" id="CAJFCV020000005">
    <property type="protein sequence ID" value="CAG9124364.1"/>
    <property type="molecule type" value="Genomic_DNA"/>
</dbReference>
<dbReference type="Proteomes" id="UP000659654">
    <property type="component" value="Unassembled WGS sequence"/>
</dbReference>